<dbReference type="RefSeq" id="WP_090487497.1">
    <property type="nucleotide sequence ID" value="NZ_BJVY01000078.1"/>
</dbReference>
<evidence type="ECO:0000313" key="4">
    <source>
        <dbReference type="Proteomes" id="UP000321224"/>
    </source>
</evidence>
<protein>
    <submittedName>
        <fullName evidence="1">Uncharacterized protein</fullName>
    </submittedName>
</protein>
<name>A0A511HPJ4_9BACT</name>
<proteinExistence type="predicted"/>
<evidence type="ECO:0000313" key="3">
    <source>
        <dbReference type="Proteomes" id="UP000198717"/>
    </source>
</evidence>
<gene>
    <name evidence="1" type="ORF">MVI01_73010</name>
    <name evidence="2" type="ORF">SAMN04488504_102153</name>
</gene>
<accession>A0A511HPJ4</accession>
<reference evidence="1 4" key="2">
    <citation type="submission" date="2019-07" db="EMBL/GenBank/DDBJ databases">
        <title>Whole genome shotgun sequence of Myxococcus virescens NBRC 100334.</title>
        <authorList>
            <person name="Hosoyama A."/>
            <person name="Uohara A."/>
            <person name="Ohji S."/>
            <person name="Ichikawa N."/>
        </authorList>
    </citation>
    <scope>NUCLEOTIDE SEQUENCE [LARGE SCALE GENOMIC DNA]</scope>
    <source>
        <strain evidence="1 4">NBRC 100334</strain>
    </source>
</reference>
<comment type="caution">
    <text evidence="1">The sequence shown here is derived from an EMBL/GenBank/DDBJ whole genome shotgun (WGS) entry which is preliminary data.</text>
</comment>
<dbReference type="AlphaFoldDB" id="A0A511HPJ4"/>
<keyword evidence="3" id="KW-1185">Reference proteome</keyword>
<reference evidence="2 3" key="1">
    <citation type="submission" date="2016-10" db="EMBL/GenBank/DDBJ databases">
        <authorList>
            <person name="Varghese N."/>
            <person name="Submissions S."/>
        </authorList>
    </citation>
    <scope>NUCLEOTIDE SEQUENCE [LARGE SCALE GENOMIC DNA]</scope>
    <source>
        <strain evidence="2 3">DSM 2260</strain>
    </source>
</reference>
<sequence length="98" mass="10665">MTEPTVVTADTLDDLHLPHDLEREAREVLARGERVDLYEGRWGDVRVTTLVVDGVRAGQASNATAQWGDWDEVSQTVRLDSGDVVDLDGDTVSDSAVA</sequence>
<dbReference type="EMBL" id="BJVY01000078">
    <property type="protein sequence ID" value="GEL75517.1"/>
    <property type="molecule type" value="Genomic_DNA"/>
</dbReference>
<dbReference type="Proteomes" id="UP000321224">
    <property type="component" value="Unassembled WGS sequence"/>
</dbReference>
<dbReference type="EMBL" id="FNAJ01000002">
    <property type="protein sequence ID" value="SDD65721.1"/>
    <property type="molecule type" value="Genomic_DNA"/>
</dbReference>
<dbReference type="Proteomes" id="UP000198717">
    <property type="component" value="Unassembled WGS sequence"/>
</dbReference>
<evidence type="ECO:0000313" key="1">
    <source>
        <dbReference type="EMBL" id="GEL75517.1"/>
    </source>
</evidence>
<evidence type="ECO:0000313" key="2">
    <source>
        <dbReference type="EMBL" id="SDD65721.1"/>
    </source>
</evidence>
<organism evidence="1 4">
    <name type="scientific">Myxococcus virescens</name>
    <dbReference type="NCBI Taxonomy" id="83456"/>
    <lineage>
        <taxon>Bacteria</taxon>
        <taxon>Pseudomonadati</taxon>
        <taxon>Myxococcota</taxon>
        <taxon>Myxococcia</taxon>
        <taxon>Myxococcales</taxon>
        <taxon>Cystobacterineae</taxon>
        <taxon>Myxococcaceae</taxon>
        <taxon>Myxococcus</taxon>
    </lineage>
</organism>